<dbReference type="OrthoDB" id="5874910at2759"/>
<evidence type="ECO:0000256" key="1">
    <source>
        <dbReference type="SAM" id="SignalP"/>
    </source>
</evidence>
<sequence>MKSCFVVLFAILGIAHVNGKPKNIINDEMRSELLDMHNNYRSQLAEGLIVTEKGEAGPAAKMIKMVYGKKLEKSAFESAAKCRSYASSSAAYDENLHVAHDEDFIQEALSEWFGEIYEKAQEETASVYSPSYNSYANMAWDTRKRVGCAIVECTGKIHVVCHYPPIANKEGQKIYEKGAKCSKCGSYGSGFKCVEGLCTK</sequence>
<proteinExistence type="predicted"/>
<dbReference type="Pfam" id="PF00188">
    <property type="entry name" value="CAP"/>
    <property type="match status" value="1"/>
</dbReference>
<dbReference type="Proteomes" id="UP000252519">
    <property type="component" value="Unassembled WGS sequence"/>
</dbReference>
<evidence type="ECO:0000259" key="2">
    <source>
        <dbReference type="SMART" id="SM00198"/>
    </source>
</evidence>
<gene>
    <name evidence="3" type="ORF">ANCCAN_03254</name>
</gene>
<dbReference type="Gene3D" id="3.40.33.10">
    <property type="entry name" value="CAP"/>
    <property type="match status" value="1"/>
</dbReference>
<reference evidence="3 4" key="1">
    <citation type="submission" date="2014-10" db="EMBL/GenBank/DDBJ databases">
        <title>Draft genome of the hookworm Ancylostoma caninum.</title>
        <authorList>
            <person name="Mitreva M."/>
        </authorList>
    </citation>
    <scope>NUCLEOTIDE SEQUENCE [LARGE SCALE GENOMIC DNA]</scope>
    <source>
        <strain evidence="3 4">Baltimore</strain>
    </source>
</reference>
<keyword evidence="4" id="KW-1185">Reference proteome</keyword>
<dbReference type="PANTHER" id="PTHR10334">
    <property type="entry name" value="CYSTEINE-RICH SECRETORY PROTEIN-RELATED"/>
    <property type="match status" value="1"/>
</dbReference>
<evidence type="ECO:0000313" key="3">
    <source>
        <dbReference type="EMBL" id="RCN50641.1"/>
    </source>
</evidence>
<dbReference type="CDD" id="cd05380">
    <property type="entry name" value="CAP_euk"/>
    <property type="match status" value="1"/>
</dbReference>
<dbReference type="SUPFAM" id="SSF55797">
    <property type="entry name" value="PR-1-like"/>
    <property type="match status" value="1"/>
</dbReference>
<dbReference type="SMART" id="SM00198">
    <property type="entry name" value="SCP"/>
    <property type="match status" value="1"/>
</dbReference>
<comment type="caution">
    <text evidence="3">The sequence shown here is derived from an EMBL/GenBank/DDBJ whole genome shotgun (WGS) entry which is preliminary data.</text>
</comment>
<protein>
    <submittedName>
        <fullName evidence="3">SCP-like protein</fullName>
    </submittedName>
</protein>
<dbReference type="InterPro" id="IPR014044">
    <property type="entry name" value="CAP_dom"/>
</dbReference>
<dbReference type="EMBL" id="JOJR01000021">
    <property type="protein sequence ID" value="RCN50641.1"/>
    <property type="molecule type" value="Genomic_DNA"/>
</dbReference>
<dbReference type="InterPro" id="IPR001283">
    <property type="entry name" value="CRISP-related"/>
</dbReference>
<keyword evidence="1" id="KW-0732">Signal</keyword>
<dbReference type="AlphaFoldDB" id="A0A368H1Z9"/>
<feature type="signal peptide" evidence="1">
    <location>
        <begin position="1"/>
        <end position="19"/>
    </location>
</feature>
<dbReference type="InterPro" id="IPR035940">
    <property type="entry name" value="CAP_sf"/>
</dbReference>
<feature type="chain" id="PRO_5017058915" evidence="1">
    <location>
        <begin position="20"/>
        <end position="200"/>
    </location>
</feature>
<accession>A0A368H1Z9</accession>
<feature type="domain" description="SCP" evidence="2">
    <location>
        <begin position="28"/>
        <end position="171"/>
    </location>
</feature>
<dbReference type="STRING" id="29170.A0A368H1Z9"/>
<organism evidence="3 4">
    <name type="scientific">Ancylostoma caninum</name>
    <name type="common">Dog hookworm</name>
    <dbReference type="NCBI Taxonomy" id="29170"/>
    <lineage>
        <taxon>Eukaryota</taxon>
        <taxon>Metazoa</taxon>
        <taxon>Ecdysozoa</taxon>
        <taxon>Nematoda</taxon>
        <taxon>Chromadorea</taxon>
        <taxon>Rhabditida</taxon>
        <taxon>Rhabditina</taxon>
        <taxon>Rhabditomorpha</taxon>
        <taxon>Strongyloidea</taxon>
        <taxon>Ancylostomatidae</taxon>
        <taxon>Ancylostomatinae</taxon>
        <taxon>Ancylostoma</taxon>
    </lineage>
</organism>
<name>A0A368H1Z9_ANCCA</name>
<evidence type="ECO:0000313" key="4">
    <source>
        <dbReference type="Proteomes" id="UP000252519"/>
    </source>
</evidence>